<dbReference type="OrthoDB" id="10658816at2759"/>
<feature type="region of interest" description="Disordered" evidence="1">
    <location>
        <begin position="271"/>
        <end position="370"/>
    </location>
</feature>
<accession>A0A504Y4Z7</accession>
<organism evidence="2 3">
    <name type="scientific">Fasciola gigantica</name>
    <name type="common">Giant liver fluke</name>
    <dbReference type="NCBI Taxonomy" id="46835"/>
    <lineage>
        <taxon>Eukaryota</taxon>
        <taxon>Metazoa</taxon>
        <taxon>Spiralia</taxon>
        <taxon>Lophotrochozoa</taxon>
        <taxon>Platyhelminthes</taxon>
        <taxon>Trematoda</taxon>
        <taxon>Digenea</taxon>
        <taxon>Plagiorchiida</taxon>
        <taxon>Echinostomata</taxon>
        <taxon>Echinostomatoidea</taxon>
        <taxon>Fasciolidae</taxon>
        <taxon>Fasciola</taxon>
    </lineage>
</organism>
<comment type="caution">
    <text evidence="2">The sequence shown here is derived from an EMBL/GenBank/DDBJ whole genome shotgun (WGS) entry which is preliminary data.</text>
</comment>
<evidence type="ECO:0000256" key="1">
    <source>
        <dbReference type="SAM" id="MobiDB-lite"/>
    </source>
</evidence>
<gene>
    <name evidence="2" type="ORF">FGIG_05624</name>
</gene>
<proteinExistence type="predicted"/>
<keyword evidence="3" id="KW-1185">Reference proteome</keyword>
<feature type="compositionally biased region" description="Basic and acidic residues" evidence="1">
    <location>
        <begin position="272"/>
        <end position="289"/>
    </location>
</feature>
<sequence>MSSIVLMCKPLGGTDDGIALGIIPLILLFVLGLICTPRKTLDDYADEDEMDALKIHSPSSPLSSSTNSSASLVSEADSLKSVHSVLVLSYTPCSQSNCHSSHMVHQNNHRQCQSVQCPVRLPRWSSQPDRLTRESARRNSSCSSCMDHGRPSAGRTVALVQRSAFRDTTKSISSPRAVSFQLPSQPRTAVESTSKQLQVRVLHSHGSSTTNLSTDTISVARPSVSADIHSVNPPEPVQSDRKDGCRSANFRGVENKSFALPAHFELPTLQLRPEHLSLPDPRRRNETPDTPRLSTKLSGTHHRDSADSRTKRFPASKVKSKVDELPLSRPISGLSSSGLSLSNISNTSSNTTESDREDCTPFRRPDKIGHDPLSAKQQLIVKCGSNPPNGFLPEIVIEKSKLALTEVALQSESVD</sequence>
<dbReference type="Proteomes" id="UP000316759">
    <property type="component" value="Unassembled WGS sequence"/>
</dbReference>
<feature type="region of interest" description="Disordered" evidence="1">
    <location>
        <begin position="128"/>
        <end position="152"/>
    </location>
</feature>
<feature type="region of interest" description="Disordered" evidence="1">
    <location>
        <begin position="225"/>
        <end position="245"/>
    </location>
</feature>
<reference evidence="2 3" key="1">
    <citation type="submission" date="2019-04" db="EMBL/GenBank/DDBJ databases">
        <title>Annotation for the trematode Fasciola gigantica.</title>
        <authorList>
            <person name="Choi Y.-J."/>
        </authorList>
    </citation>
    <scope>NUCLEOTIDE SEQUENCE [LARGE SCALE GENOMIC DNA]</scope>
    <source>
        <strain evidence="2">Uganda_cow_1</strain>
    </source>
</reference>
<dbReference type="AlphaFoldDB" id="A0A504Y4Z7"/>
<feature type="compositionally biased region" description="Basic and acidic residues" evidence="1">
    <location>
        <begin position="301"/>
        <end position="310"/>
    </location>
</feature>
<feature type="compositionally biased region" description="Low complexity" evidence="1">
    <location>
        <begin position="327"/>
        <end position="352"/>
    </location>
</feature>
<name>A0A504Y4Z7_FASGI</name>
<dbReference type="EMBL" id="SUNJ01015128">
    <property type="protein sequence ID" value="TPP56003.1"/>
    <property type="molecule type" value="Genomic_DNA"/>
</dbReference>
<protein>
    <submittedName>
        <fullName evidence="2">Uncharacterized protein</fullName>
    </submittedName>
</protein>
<evidence type="ECO:0000313" key="3">
    <source>
        <dbReference type="Proteomes" id="UP000316759"/>
    </source>
</evidence>
<feature type="compositionally biased region" description="Basic and acidic residues" evidence="1">
    <location>
        <begin position="353"/>
        <end position="370"/>
    </location>
</feature>
<evidence type="ECO:0000313" key="2">
    <source>
        <dbReference type="EMBL" id="TPP56003.1"/>
    </source>
</evidence>